<dbReference type="Pfam" id="PF00884">
    <property type="entry name" value="Sulfatase"/>
    <property type="match status" value="1"/>
</dbReference>
<evidence type="ECO:0000313" key="3">
    <source>
        <dbReference type="Proteomes" id="UP000748308"/>
    </source>
</evidence>
<dbReference type="EMBL" id="VGIY01000572">
    <property type="protein sequence ID" value="MBM3318972.1"/>
    <property type="molecule type" value="Genomic_DNA"/>
</dbReference>
<organism evidence="2 3">
    <name type="scientific">Eiseniibacteriota bacterium</name>
    <dbReference type="NCBI Taxonomy" id="2212470"/>
    <lineage>
        <taxon>Bacteria</taxon>
        <taxon>Candidatus Eiseniibacteriota</taxon>
    </lineage>
</organism>
<keyword evidence="2" id="KW-0378">Hydrolase</keyword>
<comment type="caution">
    <text evidence="2">The sequence shown here is derived from an EMBL/GenBank/DDBJ whole genome shotgun (WGS) entry which is preliminary data.</text>
</comment>
<dbReference type="PANTHER" id="PTHR43751">
    <property type="entry name" value="SULFATASE"/>
    <property type="match status" value="1"/>
</dbReference>
<dbReference type="AlphaFoldDB" id="A0A937XEV1"/>
<evidence type="ECO:0000259" key="1">
    <source>
        <dbReference type="Pfam" id="PF00884"/>
    </source>
</evidence>
<reference evidence="2" key="1">
    <citation type="submission" date="2019-03" db="EMBL/GenBank/DDBJ databases">
        <title>Lake Tanganyika Metagenome-Assembled Genomes (MAGs).</title>
        <authorList>
            <person name="Tran P."/>
        </authorList>
    </citation>
    <scope>NUCLEOTIDE SEQUENCE</scope>
    <source>
        <strain evidence="2">M_DeepCast_400m_m2_100</strain>
    </source>
</reference>
<gene>
    <name evidence="2" type="ORF">FJY75_14090</name>
</gene>
<dbReference type="PANTHER" id="PTHR43751:SF3">
    <property type="entry name" value="SULFATASE N-TERMINAL DOMAIN-CONTAINING PROTEIN"/>
    <property type="match status" value="1"/>
</dbReference>
<dbReference type="InterPro" id="IPR017850">
    <property type="entry name" value="Alkaline_phosphatase_core_sf"/>
</dbReference>
<dbReference type="Gene3D" id="3.40.720.10">
    <property type="entry name" value="Alkaline Phosphatase, subunit A"/>
    <property type="match status" value="2"/>
</dbReference>
<dbReference type="SUPFAM" id="SSF53649">
    <property type="entry name" value="Alkaline phosphatase-like"/>
    <property type="match status" value="1"/>
</dbReference>
<dbReference type="InterPro" id="IPR000917">
    <property type="entry name" value="Sulfatase_N"/>
</dbReference>
<sequence>VLAALAVAPLLRPQARAGIPAALRPGAAQGFNVLLITLDTTRADHLGCYGYADVETPAIDGLARAGILFGDAVCTSPITLPSHATMLTGLDPPNHGARVNGQSVVGPEQETLAEILGAAGYETAAFISAFVLESRFGLDQGFDLYDDDIGTAQSAGTGAENLNQRIAGDVTRSTLSWLERRDRGRPFFAWVHYFDPHNPYMPPQPFLSRYRDRPYDGEIAYMDSEIARLLAAVDRLGYRERTLILAVGDHGEGLGEHGESTHERLIYDSVMRVPLILACPGLFRGPYRVDDVVVATTDVFPTVLELLGLQGTRPIDGISLLACREQGQRAVYMESMAPYLTNGWAPLFGLRRHTDKYILAPRPEYYDLRRDPRELNDLYATAPGAAAAARDELVADLRARLDRWPSPEGVRAATAEVDYETRQRLESLGYISTATSFGDPTALPDPKDMMPVLEGIDRANALMRAGRLDQALTAIRRAGAISPRDPHVLLTMGKILLFQEKDAEAEETLRRSIEIHPLADACLLAAQLMIKQARHDDAEALLEQGRQLEPLHGGLWIARGDLAGLRGDHAAALA</sequence>
<dbReference type="InterPro" id="IPR052701">
    <property type="entry name" value="GAG_Ulvan_Degrading_Sulfatases"/>
</dbReference>
<dbReference type="GO" id="GO:0016787">
    <property type="term" value="F:hydrolase activity"/>
    <property type="evidence" value="ECO:0007669"/>
    <property type="project" value="UniProtKB-KW"/>
</dbReference>
<dbReference type="Gene3D" id="1.25.40.10">
    <property type="entry name" value="Tetratricopeptide repeat domain"/>
    <property type="match status" value="1"/>
</dbReference>
<name>A0A937XEV1_UNCEI</name>
<feature type="non-terminal residue" evidence="2">
    <location>
        <position position="1"/>
    </location>
</feature>
<dbReference type="SUPFAM" id="SSF48452">
    <property type="entry name" value="TPR-like"/>
    <property type="match status" value="1"/>
</dbReference>
<dbReference type="CDD" id="cd16148">
    <property type="entry name" value="sulfatase_like"/>
    <property type="match status" value="1"/>
</dbReference>
<dbReference type="Proteomes" id="UP000748308">
    <property type="component" value="Unassembled WGS sequence"/>
</dbReference>
<dbReference type="InterPro" id="IPR011990">
    <property type="entry name" value="TPR-like_helical_dom_sf"/>
</dbReference>
<evidence type="ECO:0000313" key="2">
    <source>
        <dbReference type="EMBL" id="MBM3318972.1"/>
    </source>
</evidence>
<feature type="non-terminal residue" evidence="2">
    <location>
        <position position="574"/>
    </location>
</feature>
<feature type="domain" description="Sulfatase N-terminal" evidence="1">
    <location>
        <begin position="32"/>
        <end position="308"/>
    </location>
</feature>
<protein>
    <submittedName>
        <fullName evidence="2">Sulfatase-like hydrolase/transferase</fullName>
    </submittedName>
</protein>
<accession>A0A937XEV1</accession>
<proteinExistence type="predicted"/>
<dbReference type="Pfam" id="PF14559">
    <property type="entry name" value="TPR_19"/>
    <property type="match status" value="1"/>
</dbReference>